<dbReference type="EMBL" id="JAUJYO010000007">
    <property type="protein sequence ID" value="KAK1312305.1"/>
    <property type="molecule type" value="Genomic_DNA"/>
</dbReference>
<keyword evidence="2" id="KW-1185">Reference proteome</keyword>
<organism evidence="1 2">
    <name type="scientific">Acorus calamus</name>
    <name type="common">Sweet flag</name>
    <dbReference type="NCBI Taxonomy" id="4465"/>
    <lineage>
        <taxon>Eukaryota</taxon>
        <taxon>Viridiplantae</taxon>
        <taxon>Streptophyta</taxon>
        <taxon>Embryophyta</taxon>
        <taxon>Tracheophyta</taxon>
        <taxon>Spermatophyta</taxon>
        <taxon>Magnoliopsida</taxon>
        <taxon>Liliopsida</taxon>
        <taxon>Acoraceae</taxon>
        <taxon>Acorus</taxon>
    </lineage>
</organism>
<sequence>MLPLQLHLPPIYLLAGAPLRPLSIFVHNTSSIKHDYKTTHSTNIIASKMSTRRFGSDVPSSSNISFVEQAVVEEKANGPQVEEDECKKKIHIDQSI</sequence>
<name>A0AAV9EFA8_ACOCL</name>
<dbReference type="Proteomes" id="UP001180020">
    <property type="component" value="Unassembled WGS sequence"/>
</dbReference>
<reference evidence="1" key="1">
    <citation type="journal article" date="2023" name="Nat. Commun.">
        <title>Diploid and tetraploid genomes of Acorus and the evolution of monocots.</title>
        <authorList>
            <person name="Ma L."/>
            <person name="Liu K.W."/>
            <person name="Li Z."/>
            <person name="Hsiao Y.Y."/>
            <person name="Qi Y."/>
            <person name="Fu T."/>
            <person name="Tang G.D."/>
            <person name="Zhang D."/>
            <person name="Sun W.H."/>
            <person name="Liu D.K."/>
            <person name="Li Y."/>
            <person name="Chen G.Z."/>
            <person name="Liu X.D."/>
            <person name="Liao X.Y."/>
            <person name="Jiang Y.T."/>
            <person name="Yu X."/>
            <person name="Hao Y."/>
            <person name="Huang J."/>
            <person name="Zhao X.W."/>
            <person name="Ke S."/>
            <person name="Chen Y.Y."/>
            <person name="Wu W.L."/>
            <person name="Hsu J.L."/>
            <person name="Lin Y.F."/>
            <person name="Huang M.D."/>
            <person name="Li C.Y."/>
            <person name="Huang L."/>
            <person name="Wang Z.W."/>
            <person name="Zhao X."/>
            <person name="Zhong W.Y."/>
            <person name="Peng D.H."/>
            <person name="Ahmad S."/>
            <person name="Lan S."/>
            <person name="Zhang J.S."/>
            <person name="Tsai W.C."/>
            <person name="Van de Peer Y."/>
            <person name="Liu Z.J."/>
        </authorList>
    </citation>
    <scope>NUCLEOTIDE SEQUENCE</scope>
    <source>
        <strain evidence="1">CP</strain>
    </source>
</reference>
<dbReference type="AlphaFoldDB" id="A0AAV9EFA8"/>
<comment type="caution">
    <text evidence="1">The sequence shown here is derived from an EMBL/GenBank/DDBJ whole genome shotgun (WGS) entry which is preliminary data.</text>
</comment>
<evidence type="ECO:0000313" key="2">
    <source>
        <dbReference type="Proteomes" id="UP001180020"/>
    </source>
</evidence>
<gene>
    <name evidence="1" type="ORF">QJS10_CPA07g00745</name>
</gene>
<accession>A0AAV9EFA8</accession>
<reference evidence="1" key="2">
    <citation type="submission" date="2023-06" db="EMBL/GenBank/DDBJ databases">
        <authorList>
            <person name="Ma L."/>
            <person name="Liu K.-W."/>
            <person name="Li Z."/>
            <person name="Hsiao Y.-Y."/>
            <person name="Qi Y."/>
            <person name="Fu T."/>
            <person name="Tang G."/>
            <person name="Zhang D."/>
            <person name="Sun W.-H."/>
            <person name="Liu D.-K."/>
            <person name="Li Y."/>
            <person name="Chen G.-Z."/>
            <person name="Liu X.-D."/>
            <person name="Liao X.-Y."/>
            <person name="Jiang Y.-T."/>
            <person name="Yu X."/>
            <person name="Hao Y."/>
            <person name="Huang J."/>
            <person name="Zhao X.-W."/>
            <person name="Ke S."/>
            <person name="Chen Y.-Y."/>
            <person name="Wu W.-L."/>
            <person name="Hsu J.-L."/>
            <person name="Lin Y.-F."/>
            <person name="Huang M.-D."/>
            <person name="Li C.-Y."/>
            <person name="Huang L."/>
            <person name="Wang Z.-W."/>
            <person name="Zhao X."/>
            <person name="Zhong W.-Y."/>
            <person name="Peng D.-H."/>
            <person name="Ahmad S."/>
            <person name="Lan S."/>
            <person name="Zhang J.-S."/>
            <person name="Tsai W.-C."/>
            <person name="Van De Peer Y."/>
            <person name="Liu Z.-J."/>
        </authorList>
    </citation>
    <scope>NUCLEOTIDE SEQUENCE</scope>
    <source>
        <strain evidence="1">CP</strain>
        <tissue evidence="1">Leaves</tissue>
    </source>
</reference>
<protein>
    <submittedName>
        <fullName evidence="1">Uncharacterized protein</fullName>
    </submittedName>
</protein>
<evidence type="ECO:0000313" key="1">
    <source>
        <dbReference type="EMBL" id="KAK1312305.1"/>
    </source>
</evidence>
<proteinExistence type="predicted"/>